<evidence type="ECO:0000313" key="2">
    <source>
        <dbReference type="EMBL" id="MCI3276142.1"/>
    </source>
</evidence>
<dbReference type="RefSeq" id="WP_242772386.1">
    <property type="nucleotide sequence ID" value="NZ_JALDAY010000011.1"/>
</dbReference>
<reference evidence="2" key="1">
    <citation type="submission" date="2022-03" db="EMBL/GenBank/DDBJ databases">
        <title>Streptomyces 7R015 and 7R016 isolated from Barleria lupulina in Thailand.</title>
        <authorList>
            <person name="Kanchanasin P."/>
            <person name="Phongsopitanun W."/>
            <person name="Tanasupawat S."/>
        </authorList>
    </citation>
    <scope>NUCLEOTIDE SEQUENCE</scope>
    <source>
        <strain evidence="2">7R015</strain>
    </source>
</reference>
<feature type="domain" description="VOC" evidence="1">
    <location>
        <begin position="5"/>
        <end position="123"/>
    </location>
</feature>
<accession>A0ABS9YFY0</accession>
<organism evidence="2 3">
    <name type="scientific">Streptomyces cylindrosporus</name>
    <dbReference type="NCBI Taxonomy" id="2927583"/>
    <lineage>
        <taxon>Bacteria</taxon>
        <taxon>Bacillati</taxon>
        <taxon>Actinomycetota</taxon>
        <taxon>Actinomycetes</taxon>
        <taxon>Kitasatosporales</taxon>
        <taxon>Streptomycetaceae</taxon>
        <taxon>Streptomyces</taxon>
    </lineage>
</organism>
<proteinExistence type="predicted"/>
<dbReference type="PROSITE" id="PS51819">
    <property type="entry name" value="VOC"/>
    <property type="match status" value="1"/>
</dbReference>
<keyword evidence="3" id="KW-1185">Reference proteome</keyword>
<comment type="caution">
    <text evidence="2">The sequence shown here is derived from an EMBL/GenBank/DDBJ whole genome shotgun (WGS) entry which is preliminary data.</text>
</comment>
<dbReference type="Pfam" id="PF22677">
    <property type="entry name" value="Ble-like_N"/>
    <property type="match status" value="1"/>
</dbReference>
<protein>
    <submittedName>
        <fullName evidence="2">VOC family protein</fullName>
    </submittedName>
</protein>
<dbReference type="Proteomes" id="UP001165269">
    <property type="component" value="Unassembled WGS sequence"/>
</dbReference>
<sequence>MLAETPLNPVIPASDLGRAKRFYGDTLGLKAVMDGEEFAVFESGGSQFSLYSTPSGGKAAHTLATWLVGDLDTEMADLRGRGVTFEEYDQPGLKTVNGVAEDDGMRAAWFKDSEGNILCITQQVQ</sequence>
<dbReference type="EMBL" id="JALDAY010000011">
    <property type="protein sequence ID" value="MCI3276142.1"/>
    <property type="molecule type" value="Genomic_DNA"/>
</dbReference>
<dbReference type="SUPFAM" id="SSF54593">
    <property type="entry name" value="Glyoxalase/Bleomycin resistance protein/Dihydroxybiphenyl dioxygenase"/>
    <property type="match status" value="1"/>
</dbReference>
<dbReference type="InterPro" id="IPR029068">
    <property type="entry name" value="Glyas_Bleomycin-R_OHBP_Dase"/>
</dbReference>
<evidence type="ECO:0000259" key="1">
    <source>
        <dbReference type="PROSITE" id="PS51819"/>
    </source>
</evidence>
<dbReference type="InterPro" id="IPR037523">
    <property type="entry name" value="VOC_core"/>
</dbReference>
<dbReference type="Gene3D" id="3.10.180.10">
    <property type="entry name" value="2,3-Dihydroxybiphenyl 1,2-Dioxygenase, domain 1"/>
    <property type="match status" value="1"/>
</dbReference>
<gene>
    <name evidence="2" type="ORF">MQP27_34195</name>
</gene>
<dbReference type="InterPro" id="IPR053863">
    <property type="entry name" value="Glyoxy/Ble-like_N"/>
</dbReference>
<evidence type="ECO:0000313" key="3">
    <source>
        <dbReference type="Proteomes" id="UP001165269"/>
    </source>
</evidence>
<name>A0ABS9YFY0_9ACTN</name>